<proteinExistence type="predicted"/>
<name>A0A6N8FD09_9GAMM</name>
<organism evidence="1 2">
    <name type="scientific">Psychrosphaera haliotis</name>
    <dbReference type="NCBI Taxonomy" id="555083"/>
    <lineage>
        <taxon>Bacteria</taxon>
        <taxon>Pseudomonadati</taxon>
        <taxon>Pseudomonadota</taxon>
        <taxon>Gammaproteobacteria</taxon>
        <taxon>Alteromonadales</taxon>
        <taxon>Pseudoalteromonadaceae</taxon>
        <taxon>Psychrosphaera</taxon>
    </lineage>
</organism>
<reference evidence="1 2" key="1">
    <citation type="submission" date="2019-11" db="EMBL/GenBank/DDBJ databases">
        <title>P. haliotis isolates from Z. marina roots.</title>
        <authorList>
            <person name="Cohen M."/>
            <person name="Jospin G."/>
            <person name="Eisen J.A."/>
            <person name="Coil D.A."/>
        </authorList>
    </citation>
    <scope>NUCLEOTIDE SEQUENCE [LARGE SCALE GENOMIC DNA]</scope>
    <source>
        <strain evidence="1 2">UCD-MCMsp1aY</strain>
    </source>
</reference>
<dbReference type="Proteomes" id="UP000439994">
    <property type="component" value="Unassembled WGS sequence"/>
</dbReference>
<dbReference type="Gene3D" id="3.40.190.10">
    <property type="entry name" value="Periplasmic binding protein-like II"/>
    <property type="match status" value="2"/>
</dbReference>
<sequence>MHLLLSKLNKSWYVTFFIGACVVVWMTAKLHTDSQIVPLSPLIETSIDCSTQSKNNKRSFVIYSGGETSSLLLNEIACADPIINRQYGEVSSYWGVSDVNTIRMLGNGKADLALVKENIMSALKAEDTHGYKKVAYYPNYKTYLISLYEKPVLTKEYFLDKTIGLVDYPTSRSGHIVPKKLFTELGLTLSRMNIVYASSHNELREMLTAGKVDIISSYWQSEDQEKLSRNYITSIADSVSGTSWYLRLAKQNEDLLCASQRFLKDFASQQESSYYQKLTLVKSNCSSAEKNEGEL</sequence>
<evidence type="ECO:0000313" key="2">
    <source>
        <dbReference type="Proteomes" id="UP000439994"/>
    </source>
</evidence>
<dbReference type="RefSeq" id="WP_155696263.1">
    <property type="nucleotide sequence ID" value="NZ_WOCD01000005.1"/>
</dbReference>
<accession>A0A6N8FD09</accession>
<protein>
    <recommendedName>
        <fullName evidence="3">PhnD/SsuA/transferrin family substrate-binding protein</fullName>
    </recommendedName>
</protein>
<evidence type="ECO:0000313" key="1">
    <source>
        <dbReference type="EMBL" id="MUH73067.1"/>
    </source>
</evidence>
<dbReference type="OrthoDB" id="9807744at2"/>
<gene>
    <name evidence="1" type="ORF">GNP35_11595</name>
</gene>
<dbReference type="EMBL" id="WOCD01000005">
    <property type="protein sequence ID" value="MUH73067.1"/>
    <property type="molecule type" value="Genomic_DNA"/>
</dbReference>
<dbReference type="AlphaFoldDB" id="A0A6N8FD09"/>
<comment type="caution">
    <text evidence="1">The sequence shown here is derived from an EMBL/GenBank/DDBJ whole genome shotgun (WGS) entry which is preliminary data.</text>
</comment>
<dbReference type="SUPFAM" id="SSF53850">
    <property type="entry name" value="Periplasmic binding protein-like II"/>
    <property type="match status" value="1"/>
</dbReference>
<evidence type="ECO:0008006" key="3">
    <source>
        <dbReference type="Google" id="ProtNLM"/>
    </source>
</evidence>
<dbReference type="PROSITE" id="PS51257">
    <property type="entry name" value="PROKAR_LIPOPROTEIN"/>
    <property type="match status" value="1"/>
</dbReference>
<keyword evidence="2" id="KW-1185">Reference proteome</keyword>
<dbReference type="Pfam" id="PF12974">
    <property type="entry name" value="Phosphonate-bd"/>
    <property type="match status" value="1"/>
</dbReference>